<accession>A0A291BAX1</accession>
<gene>
    <name evidence="1" type="ORF">BTN50_1735</name>
</gene>
<evidence type="ECO:0000313" key="2">
    <source>
        <dbReference type="Proteomes" id="UP000218160"/>
    </source>
</evidence>
<dbReference type="KEGG" id="elux:BTN50_1735"/>
<keyword evidence="2" id="KW-1185">Reference proteome</keyword>
<name>A0A291BAX1_9GAMM</name>
<proteinExistence type="predicted"/>
<protein>
    <submittedName>
        <fullName evidence="1">Uncharacterized protein</fullName>
    </submittedName>
</protein>
<dbReference type="RefSeq" id="WP_394336787.1">
    <property type="nucleotide sequence ID" value="NZ_CP020662.1"/>
</dbReference>
<evidence type="ECO:0000313" key="1">
    <source>
        <dbReference type="EMBL" id="ATF10169.1"/>
    </source>
</evidence>
<dbReference type="AlphaFoldDB" id="A0A291BAX1"/>
<dbReference type="EMBL" id="CP020662">
    <property type="protein sequence ID" value="ATF10169.1"/>
    <property type="molecule type" value="Genomic_DNA"/>
</dbReference>
<keyword evidence="1" id="KW-0614">Plasmid</keyword>
<dbReference type="Proteomes" id="UP000218160">
    <property type="component" value="Plasmid pCC2"/>
</dbReference>
<reference evidence="2" key="1">
    <citation type="submission" date="2017-04" db="EMBL/GenBank/DDBJ databases">
        <title>Genome evolution of the luminous symbionts of deep sea anglerfish.</title>
        <authorList>
            <person name="Hendry T.A."/>
        </authorList>
    </citation>
    <scope>NUCLEOTIDE SEQUENCE [LARGE SCALE GENOMIC DNA]</scope>
    <source>
        <plasmid evidence="2">pcc2</plasmid>
    </source>
</reference>
<geneLocation type="plasmid" evidence="2">
    <name>pcc2</name>
</geneLocation>
<sequence length="38" mass="4342">MLKYAFSMSLRGLLGFINSVFKLVQLTFPCSHNSYISK</sequence>
<organism evidence="1 2">
    <name type="scientific">Candidatus Enterovibrio altilux</name>
    <dbReference type="NCBI Taxonomy" id="1927128"/>
    <lineage>
        <taxon>Bacteria</taxon>
        <taxon>Pseudomonadati</taxon>
        <taxon>Pseudomonadota</taxon>
        <taxon>Gammaproteobacteria</taxon>
        <taxon>Vibrionales</taxon>
        <taxon>Vibrionaceae</taxon>
        <taxon>Enterovibrio</taxon>
    </lineage>
</organism>